<dbReference type="GO" id="GO:0006508">
    <property type="term" value="P:proteolysis"/>
    <property type="evidence" value="ECO:0007669"/>
    <property type="project" value="InterPro"/>
</dbReference>
<protein>
    <submittedName>
        <fullName evidence="4">Granzyme G</fullName>
    </submittedName>
</protein>
<dbReference type="PROSITE" id="PS50240">
    <property type="entry name" value="TRYPSIN_DOM"/>
    <property type="match status" value="1"/>
</dbReference>
<accession>A0A0A9Y9K5</accession>
<sequence>KECRKSFGQADARMKKFPFNRHQQICATSKKKWGSDCQGDSGGPFVCGDYQVGVVSYGIDCGISLPAVYAGLGIFFEWYSSKILPTYARGELRQASAAVSQTPTPHSRTYIALYVFFRLYNNLISVRI</sequence>
<dbReference type="InterPro" id="IPR001254">
    <property type="entry name" value="Trypsin_dom"/>
</dbReference>
<reference evidence="4" key="1">
    <citation type="journal article" date="2014" name="PLoS ONE">
        <title>Transcriptome-Based Identification of ABC Transporters in the Western Tarnished Plant Bug Lygus hesperus.</title>
        <authorList>
            <person name="Hull J.J."/>
            <person name="Chaney K."/>
            <person name="Geib S.M."/>
            <person name="Fabrick J.A."/>
            <person name="Brent C.S."/>
            <person name="Walsh D."/>
            <person name="Lavine L.C."/>
        </authorList>
    </citation>
    <scope>NUCLEOTIDE SEQUENCE</scope>
</reference>
<comment type="similarity">
    <text evidence="2">Belongs to the peptidase S1 family. CLIP subfamily.</text>
</comment>
<dbReference type="SUPFAM" id="SSF50494">
    <property type="entry name" value="Trypsin-like serine proteases"/>
    <property type="match status" value="1"/>
</dbReference>
<evidence type="ECO:0000259" key="3">
    <source>
        <dbReference type="PROSITE" id="PS50240"/>
    </source>
</evidence>
<organism evidence="4">
    <name type="scientific">Lygus hesperus</name>
    <name type="common">Western plant bug</name>
    <dbReference type="NCBI Taxonomy" id="30085"/>
    <lineage>
        <taxon>Eukaryota</taxon>
        <taxon>Metazoa</taxon>
        <taxon>Ecdysozoa</taxon>
        <taxon>Arthropoda</taxon>
        <taxon>Hexapoda</taxon>
        <taxon>Insecta</taxon>
        <taxon>Pterygota</taxon>
        <taxon>Neoptera</taxon>
        <taxon>Paraneoptera</taxon>
        <taxon>Hemiptera</taxon>
        <taxon>Heteroptera</taxon>
        <taxon>Panheteroptera</taxon>
        <taxon>Cimicomorpha</taxon>
        <taxon>Miridae</taxon>
        <taxon>Mirini</taxon>
        <taxon>Lygus</taxon>
    </lineage>
</organism>
<evidence type="ECO:0000256" key="1">
    <source>
        <dbReference type="ARBA" id="ARBA00023157"/>
    </source>
</evidence>
<dbReference type="InterPro" id="IPR051487">
    <property type="entry name" value="Ser/Thr_Proteases_Immune/Dev"/>
</dbReference>
<gene>
    <name evidence="4" type="primary">Gzmg_1</name>
    <name evidence="4" type="ORF">CM83_5058</name>
</gene>
<dbReference type="InterPro" id="IPR009003">
    <property type="entry name" value="Peptidase_S1_PA"/>
</dbReference>
<dbReference type="InterPro" id="IPR043504">
    <property type="entry name" value="Peptidase_S1_PA_chymotrypsin"/>
</dbReference>
<dbReference type="EMBL" id="GBHO01015831">
    <property type="protein sequence ID" value="JAG27773.1"/>
    <property type="molecule type" value="Transcribed_RNA"/>
</dbReference>
<keyword evidence="1" id="KW-1015">Disulfide bond</keyword>
<dbReference type="PANTHER" id="PTHR24256">
    <property type="entry name" value="TRYPTASE-RELATED"/>
    <property type="match status" value="1"/>
</dbReference>
<dbReference type="AlphaFoldDB" id="A0A0A9Y9K5"/>
<dbReference type="GO" id="GO:0004252">
    <property type="term" value="F:serine-type endopeptidase activity"/>
    <property type="evidence" value="ECO:0007669"/>
    <property type="project" value="InterPro"/>
</dbReference>
<reference evidence="4" key="2">
    <citation type="submission" date="2014-07" db="EMBL/GenBank/DDBJ databases">
        <authorList>
            <person name="Hull J."/>
        </authorList>
    </citation>
    <scope>NUCLEOTIDE SEQUENCE</scope>
</reference>
<name>A0A0A9Y9K5_LYGHE</name>
<feature type="non-terminal residue" evidence="4">
    <location>
        <position position="1"/>
    </location>
</feature>
<dbReference type="Gene3D" id="2.40.10.10">
    <property type="entry name" value="Trypsin-like serine proteases"/>
    <property type="match status" value="1"/>
</dbReference>
<proteinExistence type="inferred from homology"/>
<dbReference type="Pfam" id="PF00089">
    <property type="entry name" value="Trypsin"/>
    <property type="match status" value="1"/>
</dbReference>
<feature type="domain" description="Peptidase S1" evidence="3">
    <location>
        <begin position="1"/>
        <end position="84"/>
    </location>
</feature>
<evidence type="ECO:0000256" key="2">
    <source>
        <dbReference type="ARBA" id="ARBA00024195"/>
    </source>
</evidence>
<evidence type="ECO:0000313" key="4">
    <source>
        <dbReference type="EMBL" id="JAG27773.1"/>
    </source>
</evidence>